<comment type="caution">
    <text evidence="2">The sequence shown here is derived from an EMBL/GenBank/DDBJ whole genome shotgun (WGS) entry which is preliminary data.</text>
</comment>
<dbReference type="AlphaFoldDB" id="A0A4V3XD58"/>
<evidence type="ECO:0000313" key="2">
    <source>
        <dbReference type="EMBL" id="THH08463.1"/>
    </source>
</evidence>
<keyword evidence="3" id="KW-1185">Reference proteome</keyword>
<gene>
    <name evidence="2" type="ORF">EW145_g2700</name>
</gene>
<dbReference type="Proteomes" id="UP000308199">
    <property type="component" value="Unassembled WGS sequence"/>
</dbReference>
<reference evidence="2 3" key="1">
    <citation type="submission" date="2019-02" db="EMBL/GenBank/DDBJ databases">
        <title>Genome sequencing of the rare red list fungi Phellinidium pouzarii.</title>
        <authorList>
            <person name="Buettner E."/>
            <person name="Kellner H."/>
        </authorList>
    </citation>
    <scope>NUCLEOTIDE SEQUENCE [LARGE SCALE GENOMIC DNA]</scope>
    <source>
        <strain evidence="2 3">DSM 108285</strain>
    </source>
</reference>
<name>A0A4V3XD58_9AGAM</name>
<feature type="region of interest" description="Disordered" evidence="1">
    <location>
        <begin position="403"/>
        <end position="423"/>
    </location>
</feature>
<evidence type="ECO:0000256" key="1">
    <source>
        <dbReference type="SAM" id="MobiDB-lite"/>
    </source>
</evidence>
<protein>
    <recommendedName>
        <fullName evidence="4">F-box domain-containing protein</fullName>
    </recommendedName>
</protein>
<accession>A0A4V3XD58</accession>
<feature type="compositionally biased region" description="Basic and acidic residues" evidence="1">
    <location>
        <begin position="413"/>
        <end position="423"/>
    </location>
</feature>
<sequence length="583" mass="65313">MELVLHISRTMAYLKKRPFSYKMRKANLKGDMPQGHLLAPFDVVQSDHQTLLGQIPVDIVLQVFIYLDVAGVLSLAQLRHSVLVTTAAEVSWKKDKPACVAKAHVVRLDNVVLDHASYVMKFTSRNHLVLPTKDGELIGWDTRTSSRAGNYTMGADSVLINVQGEYSTRSLYWITGRMSIDPENENNLHLKVLRIQFPEPSSSHPITFEDLGDLMTPWSLAAELHFLDASQNMICAVFECSETGTTGLHVILDWKKGLSYICDTGIPYEYGRAVVGLHLSDDKKSIILHTEHLGTEIRRAYSLAFLRSRASVWNRSRSGLVLPVLQPAAETSFLWEHDRAAFSDRTMTPHTVWVLPQWWPTYPGVPRRTSTIILFVAIVDSGSGSGPRRVWRAAQHYSNAVERGADGGAENNDDWKGKGRAEELGGAPCSPIRSVIDIMSPVLISLGNGLPILAQSFNHLGWIEERDEDEEVHTHARFGQFALKRLHSKSWILKRRRSRWRRSLKLVTFPDPGVSPRAHDCTVGEAGACYCECTTLKPVTLDVPESVLEQTYHMFLDPAAGTITLATEDNELHVYQYGRPTLC</sequence>
<proteinExistence type="predicted"/>
<dbReference type="OrthoDB" id="3216782at2759"/>
<organism evidence="2 3">
    <name type="scientific">Phellinidium pouzarii</name>
    <dbReference type="NCBI Taxonomy" id="167371"/>
    <lineage>
        <taxon>Eukaryota</taxon>
        <taxon>Fungi</taxon>
        <taxon>Dikarya</taxon>
        <taxon>Basidiomycota</taxon>
        <taxon>Agaricomycotina</taxon>
        <taxon>Agaricomycetes</taxon>
        <taxon>Hymenochaetales</taxon>
        <taxon>Hymenochaetaceae</taxon>
        <taxon>Phellinidium</taxon>
    </lineage>
</organism>
<evidence type="ECO:0000313" key="3">
    <source>
        <dbReference type="Proteomes" id="UP000308199"/>
    </source>
</evidence>
<dbReference type="EMBL" id="SGPK01000099">
    <property type="protein sequence ID" value="THH08463.1"/>
    <property type="molecule type" value="Genomic_DNA"/>
</dbReference>
<evidence type="ECO:0008006" key="4">
    <source>
        <dbReference type="Google" id="ProtNLM"/>
    </source>
</evidence>